<dbReference type="EMBL" id="CP046051">
    <property type="protein sequence ID" value="QKN23124.1"/>
    <property type="molecule type" value="Genomic_DNA"/>
</dbReference>
<dbReference type="Proteomes" id="UP000509623">
    <property type="component" value="Chromosome"/>
</dbReference>
<dbReference type="KEGG" id="clf:GJQ69_00650"/>
<protein>
    <recommendedName>
        <fullName evidence="5">Baseplate assembly protein</fullName>
    </recommendedName>
</protein>
<reference evidence="2" key="3">
    <citation type="journal article" date="2022" name="Int. J. Syst. Evol. Microbiol.">
        <title>Caproicibacterium lactatifermentans sp. nov., isolated from pit clay used for the production of Chinese strong aroma-type liquor.</title>
        <authorList>
            <person name="Wang H."/>
            <person name="Gu Y."/>
            <person name="Zhao D."/>
            <person name="Qiao Z."/>
            <person name="Zheng J."/>
            <person name="Gao J."/>
            <person name="Ren C."/>
            <person name="Xu Y."/>
        </authorList>
    </citation>
    <scope>NUCLEOTIDE SEQUENCE</scope>
    <source>
        <strain evidence="2">JNU-WLY1368</strain>
    </source>
</reference>
<proteinExistence type="predicted"/>
<sequence>MWIVDRLLQENRGSSTKTGMITGESSAQTAVSDEKVQMCGPWGVQWCAPAGSKAVLLKTDSGTMCLGTAGNTDDLKPGELRLVSQGGAEVYLTASGEVVINGQTFAAKEEK</sequence>
<keyword evidence="4" id="KW-1185">Reference proteome</keyword>
<evidence type="ECO:0000313" key="4">
    <source>
        <dbReference type="Proteomes" id="UP000509623"/>
    </source>
</evidence>
<organism evidence="1 3">
    <name type="scientific">Caproicibacterium lactatifermentans</name>
    <dbReference type="NCBI Taxonomy" id="2666138"/>
    <lineage>
        <taxon>Bacteria</taxon>
        <taxon>Bacillati</taxon>
        <taxon>Bacillota</taxon>
        <taxon>Clostridia</taxon>
        <taxon>Eubacteriales</taxon>
        <taxon>Oscillospiraceae</taxon>
        <taxon>Caproicibacterium</taxon>
    </lineage>
</organism>
<accession>A0A859DNN1</accession>
<dbReference type="Proteomes" id="UP000501316">
    <property type="component" value="Chromosome"/>
</dbReference>
<dbReference type="EMBL" id="CP046161">
    <property type="protein sequence ID" value="QKO30270.1"/>
    <property type="molecule type" value="Genomic_DNA"/>
</dbReference>
<dbReference type="RefSeq" id="WP_086034940.1">
    <property type="nucleotide sequence ID" value="NZ_CP046051.1"/>
</dbReference>
<reference evidence="2" key="2">
    <citation type="journal article" date="2021" name="Appl. Environ. Microbiol.">
        <title>Adaptability of a Caproate-Producing Bacterium Contributes to Its Dominance in an Anaerobic Fermentation System.</title>
        <authorList>
            <person name="Wang H."/>
            <person name="Gu Y."/>
            <person name="Zhou W."/>
            <person name="Zhao D."/>
            <person name="Qiao Z."/>
            <person name="Zheng J."/>
            <person name="Gao J."/>
            <person name="Chen X."/>
            <person name="Ren C."/>
            <person name="Xu Y."/>
        </authorList>
    </citation>
    <scope>NUCLEOTIDE SEQUENCE</scope>
    <source>
        <strain evidence="2">JNU-WLY1368</strain>
    </source>
</reference>
<evidence type="ECO:0000313" key="1">
    <source>
        <dbReference type="EMBL" id="QKN23124.1"/>
    </source>
</evidence>
<evidence type="ECO:0000313" key="2">
    <source>
        <dbReference type="EMBL" id="QKO30270.1"/>
    </source>
</evidence>
<evidence type="ECO:0000313" key="3">
    <source>
        <dbReference type="Proteomes" id="UP000501316"/>
    </source>
</evidence>
<reference evidence="3 4" key="1">
    <citation type="submission" date="2019-11" db="EMBL/GenBank/DDBJ databases">
        <authorList>
            <person name="Ren C."/>
            <person name="Wang H."/>
            <person name="Xu Y."/>
        </authorList>
    </citation>
    <scope>NUCLEOTIDE SEQUENCE [LARGE SCALE GENOMIC DNA]</scope>
    <source>
        <strain evidence="4">JNU-WLY1368</strain>
        <strain evidence="1 3">LBM 19010</strain>
    </source>
</reference>
<evidence type="ECO:0008006" key="5">
    <source>
        <dbReference type="Google" id="ProtNLM"/>
    </source>
</evidence>
<dbReference type="AlphaFoldDB" id="A0A859DNN1"/>
<gene>
    <name evidence="1" type="ORF">GJQ69_00650</name>
    <name evidence="2" type="ORF">GKP14_04120</name>
</gene>
<name>A0A859DNN1_9FIRM</name>